<comment type="caution">
    <text evidence="2">The sequence shown here is derived from an EMBL/GenBank/DDBJ whole genome shotgun (WGS) entry which is preliminary data.</text>
</comment>
<dbReference type="Proteomes" id="UP001497525">
    <property type="component" value="Unassembled WGS sequence"/>
</dbReference>
<sequence length="89" mass="10380">MRLFWIIIWTSCWLDTPITFYASGLLDGLPMQMWHDMDQCIGNLVYTTCTQCAKTKIICPEYVQYGVDLFRCELAKAELRVICGEPPFY</sequence>
<feature type="signal peptide" evidence="1">
    <location>
        <begin position="1"/>
        <end position="15"/>
    </location>
</feature>
<gene>
    <name evidence="2" type="ORF">CDAUBV1_LOCUS13539</name>
</gene>
<feature type="chain" id="PRO_5044022181" description="Secreted protein" evidence="1">
    <location>
        <begin position="16"/>
        <end position="89"/>
    </location>
</feature>
<proteinExistence type="predicted"/>
<evidence type="ECO:0008006" key="4">
    <source>
        <dbReference type="Google" id="ProtNLM"/>
    </source>
</evidence>
<dbReference type="EMBL" id="CAXLJL010000523">
    <property type="protein sequence ID" value="CAL5138727.1"/>
    <property type="molecule type" value="Genomic_DNA"/>
</dbReference>
<evidence type="ECO:0000313" key="2">
    <source>
        <dbReference type="EMBL" id="CAL5138727.1"/>
    </source>
</evidence>
<name>A0AAV2TTK6_CALDB</name>
<accession>A0AAV2TTK6</accession>
<organism evidence="2 3">
    <name type="scientific">Calicophoron daubneyi</name>
    <name type="common">Rumen fluke</name>
    <name type="synonym">Paramphistomum daubneyi</name>
    <dbReference type="NCBI Taxonomy" id="300641"/>
    <lineage>
        <taxon>Eukaryota</taxon>
        <taxon>Metazoa</taxon>
        <taxon>Spiralia</taxon>
        <taxon>Lophotrochozoa</taxon>
        <taxon>Platyhelminthes</taxon>
        <taxon>Trematoda</taxon>
        <taxon>Digenea</taxon>
        <taxon>Plagiorchiida</taxon>
        <taxon>Pronocephalata</taxon>
        <taxon>Paramphistomoidea</taxon>
        <taxon>Paramphistomidae</taxon>
        <taxon>Calicophoron</taxon>
    </lineage>
</organism>
<protein>
    <recommendedName>
        <fullName evidence="4">Secreted protein</fullName>
    </recommendedName>
</protein>
<reference evidence="2" key="1">
    <citation type="submission" date="2024-06" db="EMBL/GenBank/DDBJ databases">
        <authorList>
            <person name="Liu X."/>
            <person name="Lenzi L."/>
            <person name="Haldenby T S."/>
            <person name="Uol C."/>
        </authorList>
    </citation>
    <scope>NUCLEOTIDE SEQUENCE</scope>
</reference>
<dbReference type="AlphaFoldDB" id="A0AAV2TTK6"/>
<keyword evidence="1" id="KW-0732">Signal</keyword>
<evidence type="ECO:0000256" key="1">
    <source>
        <dbReference type="SAM" id="SignalP"/>
    </source>
</evidence>
<evidence type="ECO:0000313" key="3">
    <source>
        <dbReference type="Proteomes" id="UP001497525"/>
    </source>
</evidence>